<feature type="compositionally biased region" description="Acidic residues" evidence="1">
    <location>
        <begin position="489"/>
        <end position="509"/>
    </location>
</feature>
<proteinExistence type="predicted"/>
<dbReference type="EMBL" id="JBHUHX010000031">
    <property type="protein sequence ID" value="MFD2112578.1"/>
    <property type="molecule type" value="Genomic_DNA"/>
</dbReference>
<reference evidence="3" key="1">
    <citation type="journal article" date="2019" name="Int. J. Syst. Evol. Microbiol.">
        <title>The Global Catalogue of Microorganisms (GCM) 10K type strain sequencing project: providing services to taxonomists for standard genome sequencing and annotation.</title>
        <authorList>
            <consortium name="The Broad Institute Genomics Platform"/>
            <consortium name="The Broad Institute Genome Sequencing Center for Infectious Disease"/>
            <person name="Wu L."/>
            <person name="Ma J."/>
        </authorList>
    </citation>
    <scope>NUCLEOTIDE SEQUENCE [LARGE SCALE GENOMIC DNA]</scope>
    <source>
        <strain evidence="3">KACC 12597</strain>
    </source>
</reference>
<feature type="region of interest" description="Disordered" evidence="1">
    <location>
        <begin position="475"/>
        <end position="509"/>
    </location>
</feature>
<sequence>MNALDRFIALFAPHSALRRAQARHALRAYEATSPSRLRTIKRARFSADSDVRTAGLSLREAARWLEQNYDLVDGALDVLVRAVVGTGIIPEPLVRLRDGSLATNVNEQLTEWYATWAEAPEVTGEMDAGAVQRIKARTLFRDGEVFTQHLPGEIRTLRHLTDVPYSIELIDPEAVPIGYSDPRKRIIQGVQKNGWGRPLTYFVARIDPATGQMITEYVPVPAARMDHLKIIKRLRQTRGVTVLASAIERLEDVRDYDETERVAAKIAASMAAFIKRGTPDLYNPETTQVDEQGNRVPREHKFQAGMIFDFLESGEDIGTIDTNRPNPNLGRYRDDQLRAGSAGIGLAFSSFARNYEGNYSSRRQEANEQAPHYHILWDYFCSRSERPIWRTLVDVLLANRMLELPRDIDLSTLYAVDYSRPATPAIDRQKEVGADANALETFQDSLVDVWRRNGRNPADMWRKLADQAVKLEAISGANPSAHTSITPDPTDDAEPLADGDDESEREEAA</sequence>
<feature type="compositionally biased region" description="Polar residues" evidence="1">
    <location>
        <begin position="477"/>
        <end position="487"/>
    </location>
</feature>
<dbReference type="InterPro" id="IPR006429">
    <property type="entry name" value="Phage_lambda_portal"/>
</dbReference>
<name>A0ABW4Y996_9GAMM</name>
<evidence type="ECO:0000313" key="2">
    <source>
        <dbReference type="EMBL" id="MFD2112578.1"/>
    </source>
</evidence>
<comment type="caution">
    <text evidence="2">The sequence shown here is derived from an EMBL/GenBank/DDBJ whole genome shotgun (WGS) entry which is preliminary data.</text>
</comment>
<dbReference type="NCBIfam" id="TIGR01539">
    <property type="entry name" value="portal_lambda"/>
    <property type="match status" value="1"/>
</dbReference>
<gene>
    <name evidence="2" type="ORF">ACFSJC_12075</name>
</gene>
<evidence type="ECO:0000256" key="1">
    <source>
        <dbReference type="SAM" id="MobiDB-lite"/>
    </source>
</evidence>
<dbReference type="Proteomes" id="UP001597337">
    <property type="component" value="Unassembled WGS sequence"/>
</dbReference>
<dbReference type="Pfam" id="PF05136">
    <property type="entry name" value="Phage_portal_2"/>
    <property type="match status" value="1"/>
</dbReference>
<keyword evidence="3" id="KW-1185">Reference proteome</keyword>
<organism evidence="2 3">
    <name type="scientific">Thiorhodococcus fuscus</name>
    <dbReference type="NCBI Taxonomy" id="527200"/>
    <lineage>
        <taxon>Bacteria</taxon>
        <taxon>Pseudomonadati</taxon>
        <taxon>Pseudomonadota</taxon>
        <taxon>Gammaproteobacteria</taxon>
        <taxon>Chromatiales</taxon>
        <taxon>Chromatiaceae</taxon>
        <taxon>Thiorhodococcus</taxon>
    </lineage>
</organism>
<protein>
    <submittedName>
        <fullName evidence="2">Phage portal protein</fullName>
    </submittedName>
</protein>
<dbReference type="RefSeq" id="WP_386026981.1">
    <property type="nucleotide sequence ID" value="NZ_JBHUHX010000031.1"/>
</dbReference>
<evidence type="ECO:0000313" key="3">
    <source>
        <dbReference type="Proteomes" id="UP001597337"/>
    </source>
</evidence>
<accession>A0ABW4Y996</accession>